<dbReference type="Gene3D" id="3.30.160.60">
    <property type="entry name" value="Classic Zinc Finger"/>
    <property type="match status" value="1"/>
</dbReference>
<dbReference type="PROSITE" id="PS50157">
    <property type="entry name" value="ZINC_FINGER_C2H2_2"/>
    <property type="match status" value="1"/>
</dbReference>
<evidence type="ECO:0000256" key="1">
    <source>
        <dbReference type="PROSITE-ProRule" id="PRU00042"/>
    </source>
</evidence>
<dbReference type="GO" id="GO:0008270">
    <property type="term" value="F:zinc ion binding"/>
    <property type="evidence" value="ECO:0007669"/>
    <property type="project" value="UniProtKB-KW"/>
</dbReference>
<evidence type="ECO:0000313" key="3">
    <source>
        <dbReference type="EMBL" id="KAK3919596.1"/>
    </source>
</evidence>
<keyword evidence="1" id="KW-0862">Zinc</keyword>
<name>A0AAE1LGQ9_9NEOP</name>
<dbReference type="SMART" id="SM00355">
    <property type="entry name" value="ZnF_C2H2"/>
    <property type="match status" value="4"/>
</dbReference>
<keyword evidence="4" id="KW-1185">Reference proteome</keyword>
<comment type="caution">
    <text evidence="3">The sequence shown here is derived from an EMBL/GenBank/DDBJ whole genome shotgun (WGS) entry which is preliminary data.</text>
</comment>
<accession>A0AAE1LGQ9</accession>
<dbReference type="SUPFAM" id="SSF57667">
    <property type="entry name" value="beta-beta-alpha zinc fingers"/>
    <property type="match status" value="1"/>
</dbReference>
<evidence type="ECO:0000313" key="4">
    <source>
        <dbReference type="Proteomes" id="UP001219518"/>
    </source>
</evidence>
<reference evidence="3" key="2">
    <citation type="journal article" date="2023" name="BMC Genomics">
        <title>Pest status, molecular evolution, and epigenetic factors derived from the genome assembly of Frankliniella fusca, a thysanopteran phytovirus vector.</title>
        <authorList>
            <person name="Catto M.A."/>
            <person name="Labadie P.E."/>
            <person name="Jacobson A.L."/>
            <person name="Kennedy G.G."/>
            <person name="Srinivasan R."/>
            <person name="Hunt B.G."/>
        </authorList>
    </citation>
    <scope>NUCLEOTIDE SEQUENCE</scope>
    <source>
        <strain evidence="3">PL_HMW_Pooled</strain>
    </source>
</reference>
<dbReference type="Proteomes" id="UP001219518">
    <property type="component" value="Unassembled WGS sequence"/>
</dbReference>
<dbReference type="InterPro" id="IPR036236">
    <property type="entry name" value="Znf_C2H2_sf"/>
</dbReference>
<feature type="domain" description="C2H2-type" evidence="2">
    <location>
        <begin position="120"/>
        <end position="148"/>
    </location>
</feature>
<protein>
    <submittedName>
        <fullName evidence="3">Oocyte zinc finger protein XlCOF22</fullName>
    </submittedName>
</protein>
<evidence type="ECO:0000259" key="2">
    <source>
        <dbReference type="PROSITE" id="PS50157"/>
    </source>
</evidence>
<dbReference type="EMBL" id="JAHWGI010000979">
    <property type="protein sequence ID" value="KAK3919596.1"/>
    <property type="molecule type" value="Genomic_DNA"/>
</dbReference>
<organism evidence="3 4">
    <name type="scientific">Frankliniella fusca</name>
    <dbReference type="NCBI Taxonomy" id="407009"/>
    <lineage>
        <taxon>Eukaryota</taxon>
        <taxon>Metazoa</taxon>
        <taxon>Ecdysozoa</taxon>
        <taxon>Arthropoda</taxon>
        <taxon>Hexapoda</taxon>
        <taxon>Insecta</taxon>
        <taxon>Pterygota</taxon>
        <taxon>Neoptera</taxon>
        <taxon>Paraneoptera</taxon>
        <taxon>Thysanoptera</taxon>
        <taxon>Terebrantia</taxon>
        <taxon>Thripoidea</taxon>
        <taxon>Thripidae</taxon>
        <taxon>Frankliniella</taxon>
    </lineage>
</organism>
<sequence>MSGESCVFCKSQFKLRKELLDHFRQHANQEIDIKGRPVLNCNFMKSNSDQCLNVEKNEVSELGKCSNLGNKFSEDAVKEKPSQQPQYKKSTCDICKIYFKSAASAITHRWREHPFLPSKFCCSFCGKQFPLETLLDDHLFEDHKNSKPQQILSCVFCQGEFYNDFALDFHIREAHKGF</sequence>
<keyword evidence="1" id="KW-0479">Metal-binding</keyword>
<keyword evidence="1" id="KW-0863">Zinc-finger</keyword>
<dbReference type="PROSITE" id="PS00028">
    <property type="entry name" value="ZINC_FINGER_C2H2_1"/>
    <property type="match status" value="3"/>
</dbReference>
<dbReference type="InterPro" id="IPR013087">
    <property type="entry name" value="Znf_C2H2_type"/>
</dbReference>
<proteinExistence type="predicted"/>
<gene>
    <name evidence="3" type="ORF">KUF71_008723</name>
</gene>
<reference evidence="3" key="1">
    <citation type="submission" date="2021-07" db="EMBL/GenBank/DDBJ databases">
        <authorList>
            <person name="Catto M.A."/>
            <person name="Jacobson A."/>
            <person name="Kennedy G."/>
            <person name="Labadie P."/>
            <person name="Hunt B.G."/>
            <person name="Srinivasan R."/>
        </authorList>
    </citation>
    <scope>NUCLEOTIDE SEQUENCE</scope>
    <source>
        <strain evidence="3">PL_HMW_Pooled</strain>
        <tissue evidence="3">Head</tissue>
    </source>
</reference>
<dbReference type="AlphaFoldDB" id="A0AAE1LGQ9"/>